<evidence type="ECO:0000256" key="2">
    <source>
        <dbReference type="SAM" id="MobiDB-lite"/>
    </source>
</evidence>
<gene>
    <name evidence="3" type="ORF">NDU88_003697</name>
</gene>
<evidence type="ECO:0000256" key="1">
    <source>
        <dbReference type="SAM" id="Coils"/>
    </source>
</evidence>
<sequence length="197" mass="22166">MSFLSTYAPPPISSFHTLASHLVLCVYLVGTLQLQQWPLTVTTTKKDSNIKDLLIKPSTTEKHDRYWEGSPAPYAQPAVNAAALSDDGVLVTRDILVFYLADIVALKQDMGMDIKDIKRELEFLSQRVVTLGQTNDLKEEELNGHKFEVLELRDHNEKLQYRLEDLEKFIATIQNPHQGSSTTSGRLETRGICPSPV</sequence>
<feature type="coiled-coil region" evidence="1">
    <location>
        <begin position="107"/>
        <end position="134"/>
    </location>
</feature>
<name>A0AAV7T672_PLEWA</name>
<proteinExistence type="predicted"/>
<keyword evidence="4" id="KW-1185">Reference proteome</keyword>
<comment type="caution">
    <text evidence="3">The sequence shown here is derived from an EMBL/GenBank/DDBJ whole genome shotgun (WGS) entry which is preliminary data.</text>
</comment>
<dbReference type="AlphaFoldDB" id="A0AAV7T672"/>
<organism evidence="3 4">
    <name type="scientific">Pleurodeles waltl</name>
    <name type="common">Iberian ribbed newt</name>
    <dbReference type="NCBI Taxonomy" id="8319"/>
    <lineage>
        <taxon>Eukaryota</taxon>
        <taxon>Metazoa</taxon>
        <taxon>Chordata</taxon>
        <taxon>Craniata</taxon>
        <taxon>Vertebrata</taxon>
        <taxon>Euteleostomi</taxon>
        <taxon>Amphibia</taxon>
        <taxon>Batrachia</taxon>
        <taxon>Caudata</taxon>
        <taxon>Salamandroidea</taxon>
        <taxon>Salamandridae</taxon>
        <taxon>Pleurodelinae</taxon>
        <taxon>Pleurodeles</taxon>
    </lineage>
</organism>
<reference evidence="3" key="1">
    <citation type="journal article" date="2022" name="bioRxiv">
        <title>Sequencing and chromosome-scale assembly of the giantPleurodeles waltlgenome.</title>
        <authorList>
            <person name="Brown T."/>
            <person name="Elewa A."/>
            <person name="Iarovenko S."/>
            <person name="Subramanian E."/>
            <person name="Araus A.J."/>
            <person name="Petzold A."/>
            <person name="Susuki M."/>
            <person name="Suzuki K.-i.T."/>
            <person name="Hayashi T."/>
            <person name="Toyoda A."/>
            <person name="Oliveira C."/>
            <person name="Osipova E."/>
            <person name="Leigh N.D."/>
            <person name="Simon A."/>
            <person name="Yun M.H."/>
        </authorList>
    </citation>
    <scope>NUCLEOTIDE SEQUENCE</scope>
    <source>
        <strain evidence="3">20211129_DDA</strain>
        <tissue evidence="3">Liver</tissue>
    </source>
</reference>
<evidence type="ECO:0000313" key="4">
    <source>
        <dbReference type="Proteomes" id="UP001066276"/>
    </source>
</evidence>
<feature type="region of interest" description="Disordered" evidence="2">
    <location>
        <begin position="176"/>
        <end position="197"/>
    </location>
</feature>
<keyword evidence="1" id="KW-0175">Coiled coil</keyword>
<accession>A0AAV7T672</accession>
<protein>
    <submittedName>
        <fullName evidence="3">Uncharacterized protein</fullName>
    </submittedName>
</protein>
<evidence type="ECO:0000313" key="3">
    <source>
        <dbReference type="EMBL" id="KAJ1171839.1"/>
    </source>
</evidence>
<dbReference type="EMBL" id="JANPWB010000007">
    <property type="protein sequence ID" value="KAJ1171839.1"/>
    <property type="molecule type" value="Genomic_DNA"/>
</dbReference>
<feature type="compositionally biased region" description="Polar residues" evidence="2">
    <location>
        <begin position="176"/>
        <end position="186"/>
    </location>
</feature>
<dbReference type="Proteomes" id="UP001066276">
    <property type="component" value="Chromosome 4_1"/>
</dbReference>